<keyword evidence="1" id="KW-0472">Membrane</keyword>
<dbReference type="EMBL" id="CP009516">
    <property type="protein sequence ID" value="AKB78534.1"/>
    <property type="molecule type" value="Genomic_DNA"/>
</dbReference>
<gene>
    <name evidence="3" type="ORF">MSHOH_2051</name>
</gene>
<dbReference type="Gene3D" id="3.60.21.10">
    <property type="match status" value="1"/>
</dbReference>
<dbReference type="InterPro" id="IPR004843">
    <property type="entry name" value="Calcineurin-like_PHP"/>
</dbReference>
<reference evidence="3 4" key="1">
    <citation type="submission" date="2014-07" db="EMBL/GenBank/DDBJ databases">
        <title>Methanogenic archaea and the global carbon cycle.</title>
        <authorList>
            <person name="Henriksen J.R."/>
            <person name="Luke J."/>
            <person name="Reinhart S."/>
            <person name="Benedict M.N."/>
            <person name="Youngblut N.D."/>
            <person name="Metcalf M.E."/>
            <person name="Whitaker R.J."/>
            <person name="Metcalf W.W."/>
        </authorList>
    </citation>
    <scope>NUCLEOTIDE SEQUENCE [LARGE SCALE GENOMIC DNA]</scope>
    <source>
        <strain evidence="3 4">HB-1</strain>
    </source>
</reference>
<dbReference type="InterPro" id="IPR029052">
    <property type="entry name" value="Metallo-depent_PP-like"/>
</dbReference>
<dbReference type="Proteomes" id="UP000033101">
    <property type="component" value="Chromosome"/>
</dbReference>
<evidence type="ECO:0000259" key="2">
    <source>
        <dbReference type="Pfam" id="PF00149"/>
    </source>
</evidence>
<dbReference type="AlphaFoldDB" id="A0A0E3SA50"/>
<dbReference type="HOGENOM" id="CLU_025443_0_0_2"/>
<evidence type="ECO:0000313" key="3">
    <source>
        <dbReference type="EMBL" id="AKB78534.1"/>
    </source>
</evidence>
<dbReference type="PATRIC" id="fig|1434110.4.peg.2604"/>
<keyword evidence="4" id="KW-1185">Reference proteome</keyword>
<feature type="transmembrane region" description="Helical" evidence="1">
    <location>
        <begin position="124"/>
        <end position="143"/>
    </location>
</feature>
<dbReference type="RefSeq" id="WP_048139589.1">
    <property type="nucleotide sequence ID" value="NZ_CP009516.1"/>
</dbReference>
<feature type="transmembrane region" description="Helical" evidence="1">
    <location>
        <begin position="87"/>
        <end position="112"/>
    </location>
</feature>
<feature type="transmembrane region" description="Helical" evidence="1">
    <location>
        <begin position="49"/>
        <end position="66"/>
    </location>
</feature>
<dbReference type="CDD" id="cd07385">
    <property type="entry name" value="MPP_YkuE_C"/>
    <property type="match status" value="1"/>
</dbReference>
<dbReference type="GO" id="GO:0016787">
    <property type="term" value="F:hydrolase activity"/>
    <property type="evidence" value="ECO:0007669"/>
    <property type="project" value="UniProtKB-KW"/>
</dbReference>
<keyword evidence="1" id="KW-1133">Transmembrane helix</keyword>
<keyword evidence="3" id="KW-0378">Hydrolase</keyword>
<dbReference type="EC" id="3.1.-.-" evidence="3"/>
<dbReference type="PANTHER" id="PTHR31302">
    <property type="entry name" value="TRANSMEMBRANE PROTEIN WITH METALLOPHOSPHOESTERASE DOMAIN-RELATED"/>
    <property type="match status" value="1"/>
</dbReference>
<dbReference type="SUPFAM" id="SSF56300">
    <property type="entry name" value="Metallo-dependent phosphatases"/>
    <property type="match status" value="1"/>
</dbReference>
<proteinExistence type="predicted"/>
<evidence type="ECO:0000313" key="4">
    <source>
        <dbReference type="Proteomes" id="UP000033101"/>
    </source>
</evidence>
<protein>
    <submittedName>
        <fullName evidence="3">Phosphoesterase</fullName>
        <ecNumber evidence="3">3.1.-.-</ecNumber>
    </submittedName>
</protein>
<dbReference type="InterPro" id="IPR051158">
    <property type="entry name" value="Metallophosphoesterase_sf"/>
</dbReference>
<dbReference type="KEGG" id="mhor:MSHOH_2051"/>
<dbReference type="GeneID" id="24831284"/>
<dbReference type="PANTHER" id="PTHR31302:SF0">
    <property type="entry name" value="TRANSMEMBRANE PROTEIN WITH METALLOPHOSPHOESTERASE DOMAIN"/>
    <property type="match status" value="1"/>
</dbReference>
<sequence length="396" mass="44530">MTDKGRDRRKISLLFPAVFAIFVLIYAAGNYYVGLRFFQSIQSLIEPYSLFYWSSYAFLATSLFAARLGKRFYPGYINDLVAATGNYWLGAIYYSLLIWAGTDTLHILTSFIFPEAQIIKYPSFYWGFVILSFVSLLLLYGTWNARHPLIVHYDITIKKAVHNLPELHVVMVSDIHLGFVVDSDCLKAMVNRINELDPDIVFLAGDTIDEDVKLFVDNKMPEILNKLRSKYGVYAVLGNHEYIGGNSKLAVEHLQQAGINVLVDKCIKVNNQFYVAGRDDRMAGRVNGKQRLELSGILDGIDHSLPIILLDHQPINLEEGQLNGIDLQLSGHTHNGQFFPNTLISKCVFENSWGYLRKGGCQIIVSAGFGTWGPPIRIGSNSEITDITISFVESNV</sequence>
<organism evidence="3 4">
    <name type="scientific">Methanosarcina horonobensis HB-1 = JCM 15518</name>
    <dbReference type="NCBI Taxonomy" id="1434110"/>
    <lineage>
        <taxon>Archaea</taxon>
        <taxon>Methanobacteriati</taxon>
        <taxon>Methanobacteriota</taxon>
        <taxon>Stenosarchaea group</taxon>
        <taxon>Methanomicrobia</taxon>
        <taxon>Methanosarcinales</taxon>
        <taxon>Methanosarcinaceae</taxon>
        <taxon>Methanosarcina</taxon>
    </lineage>
</organism>
<dbReference type="Pfam" id="PF00149">
    <property type="entry name" value="Metallophos"/>
    <property type="match status" value="1"/>
</dbReference>
<evidence type="ECO:0000256" key="1">
    <source>
        <dbReference type="SAM" id="Phobius"/>
    </source>
</evidence>
<feature type="domain" description="Calcineurin-like phosphoesterase" evidence="2">
    <location>
        <begin position="168"/>
        <end position="335"/>
    </location>
</feature>
<keyword evidence="1" id="KW-0812">Transmembrane</keyword>
<accession>A0A0E3SA50</accession>
<name>A0A0E3SA50_9EURY</name>
<feature type="transmembrane region" description="Helical" evidence="1">
    <location>
        <begin position="12"/>
        <end position="29"/>
    </location>
</feature>
<dbReference type="STRING" id="1434110.MSHOH_2051"/>
<dbReference type="OrthoDB" id="134976at2157"/>